<dbReference type="RefSeq" id="WP_163954497.1">
    <property type="nucleotide sequence ID" value="NZ_JAAFZH010000016.1"/>
</dbReference>
<gene>
    <name evidence="2" type="ORF">GK108_26015</name>
</gene>
<feature type="chain" id="PRO_5026752407" description="DUF4251 domain-containing protein" evidence="1">
    <location>
        <begin position="26"/>
        <end position="187"/>
    </location>
</feature>
<organism evidence="2 3">
    <name type="scientific">Spirosoma terrae</name>
    <dbReference type="NCBI Taxonomy" id="1968276"/>
    <lineage>
        <taxon>Bacteria</taxon>
        <taxon>Pseudomonadati</taxon>
        <taxon>Bacteroidota</taxon>
        <taxon>Cytophagia</taxon>
        <taxon>Cytophagales</taxon>
        <taxon>Cytophagaceae</taxon>
        <taxon>Spirosoma</taxon>
    </lineage>
</organism>
<name>A0A6L9LI66_9BACT</name>
<dbReference type="AlphaFoldDB" id="A0A6L9LI66"/>
<keyword evidence="3" id="KW-1185">Reference proteome</keyword>
<evidence type="ECO:0000313" key="3">
    <source>
        <dbReference type="Proteomes" id="UP000474175"/>
    </source>
</evidence>
<evidence type="ECO:0008006" key="4">
    <source>
        <dbReference type="Google" id="ProtNLM"/>
    </source>
</evidence>
<protein>
    <recommendedName>
        <fullName evidence="4">DUF4251 domain-containing protein</fullName>
    </recommendedName>
</protein>
<accession>A0A6L9LI66</accession>
<comment type="caution">
    <text evidence="2">The sequence shown here is derived from an EMBL/GenBank/DDBJ whole genome shotgun (WGS) entry which is preliminary data.</text>
</comment>
<keyword evidence="1" id="KW-0732">Signal</keyword>
<dbReference type="EMBL" id="JAAFZH010000016">
    <property type="protein sequence ID" value="NDU98368.1"/>
    <property type="molecule type" value="Genomic_DNA"/>
</dbReference>
<evidence type="ECO:0000313" key="2">
    <source>
        <dbReference type="EMBL" id="NDU98368.1"/>
    </source>
</evidence>
<reference evidence="2 3" key="1">
    <citation type="submission" date="2020-02" db="EMBL/GenBank/DDBJ databases">
        <title>Draft genome sequence of two Spirosoma agri KCTC 52727 and Spirosoma terrae KCTC 52035.</title>
        <authorList>
            <person name="Rojas J."/>
            <person name="Ambika Manirajan B."/>
            <person name="Suarez C."/>
            <person name="Ratering S."/>
            <person name="Schnell S."/>
        </authorList>
    </citation>
    <scope>NUCLEOTIDE SEQUENCE [LARGE SCALE GENOMIC DNA]</scope>
    <source>
        <strain evidence="2 3">KCTC 52035</strain>
    </source>
</reference>
<proteinExistence type="predicted"/>
<dbReference type="Proteomes" id="UP000474175">
    <property type="component" value="Unassembled WGS sequence"/>
</dbReference>
<sequence length="187" mass="20075">MNRRLFVGKAAIGLVLPFLPAPLLAESSAASQPINVLIDQVSTSISRGMLGAIQRLRITHLYDPTEINWDTLLTIAQQDITLVTQLINSPLDIRLPKIPQASFGSGSIQQTIQDMIVTWEGLACLTPQTGSASGKLQIIGSKGILHACLDGSSFIITDFQGKAIVSKGKSNLTAKTASVRHRFINTV</sequence>
<feature type="signal peptide" evidence="1">
    <location>
        <begin position="1"/>
        <end position="25"/>
    </location>
</feature>
<evidence type="ECO:0000256" key="1">
    <source>
        <dbReference type="SAM" id="SignalP"/>
    </source>
</evidence>